<evidence type="ECO:0000256" key="1">
    <source>
        <dbReference type="SAM" id="SignalP"/>
    </source>
</evidence>
<organism evidence="2">
    <name type="scientific">Rhizophora mucronata</name>
    <name type="common">Asiatic mangrove</name>
    <dbReference type="NCBI Taxonomy" id="61149"/>
    <lineage>
        <taxon>Eukaryota</taxon>
        <taxon>Viridiplantae</taxon>
        <taxon>Streptophyta</taxon>
        <taxon>Embryophyta</taxon>
        <taxon>Tracheophyta</taxon>
        <taxon>Spermatophyta</taxon>
        <taxon>Magnoliopsida</taxon>
        <taxon>eudicotyledons</taxon>
        <taxon>Gunneridae</taxon>
        <taxon>Pentapetalae</taxon>
        <taxon>rosids</taxon>
        <taxon>fabids</taxon>
        <taxon>Malpighiales</taxon>
        <taxon>Rhizophoraceae</taxon>
        <taxon>Rhizophora</taxon>
    </lineage>
</organism>
<keyword evidence="1" id="KW-0732">Signal</keyword>
<protein>
    <submittedName>
        <fullName evidence="2">Hexosyltransferase</fullName>
    </submittedName>
</protein>
<dbReference type="AlphaFoldDB" id="A0A2P2KLZ6"/>
<evidence type="ECO:0000313" key="2">
    <source>
        <dbReference type="EMBL" id="MBX06705.1"/>
    </source>
</evidence>
<feature type="signal peptide" evidence="1">
    <location>
        <begin position="1"/>
        <end position="16"/>
    </location>
</feature>
<sequence>MSLGLCFLSFVSGAHPSETSFSFSSSVRVILDISLTSGTAHILSENSIPAQKQPIQSRMVHFFEITLFVAGSPPLVFQDIVCSEKFHLEPNQKLY</sequence>
<feature type="chain" id="PRO_5015180820" evidence="1">
    <location>
        <begin position="17"/>
        <end position="95"/>
    </location>
</feature>
<keyword evidence="2" id="KW-0808">Transferase</keyword>
<dbReference type="GO" id="GO:0016740">
    <property type="term" value="F:transferase activity"/>
    <property type="evidence" value="ECO:0007669"/>
    <property type="project" value="UniProtKB-KW"/>
</dbReference>
<name>A0A2P2KLZ6_RHIMU</name>
<accession>A0A2P2KLZ6</accession>
<reference evidence="2" key="1">
    <citation type="submission" date="2018-02" db="EMBL/GenBank/DDBJ databases">
        <title>Rhizophora mucronata_Transcriptome.</title>
        <authorList>
            <person name="Meera S.P."/>
            <person name="Sreeshan A."/>
            <person name="Augustine A."/>
        </authorList>
    </citation>
    <scope>NUCLEOTIDE SEQUENCE</scope>
    <source>
        <tissue evidence="2">Leaf</tissue>
    </source>
</reference>
<dbReference type="EMBL" id="GGEC01026221">
    <property type="protein sequence ID" value="MBX06705.1"/>
    <property type="molecule type" value="Transcribed_RNA"/>
</dbReference>
<proteinExistence type="predicted"/>